<dbReference type="AlphaFoldDB" id="X1AUW7"/>
<organism evidence="1">
    <name type="scientific">marine sediment metagenome</name>
    <dbReference type="NCBI Taxonomy" id="412755"/>
    <lineage>
        <taxon>unclassified sequences</taxon>
        <taxon>metagenomes</taxon>
        <taxon>ecological metagenomes</taxon>
    </lineage>
</organism>
<dbReference type="Gene3D" id="3.40.50.300">
    <property type="entry name" value="P-loop containing nucleotide triphosphate hydrolases"/>
    <property type="match status" value="1"/>
</dbReference>
<dbReference type="SUPFAM" id="SSF52540">
    <property type="entry name" value="P-loop containing nucleoside triphosphate hydrolases"/>
    <property type="match status" value="1"/>
</dbReference>
<feature type="non-terminal residue" evidence="1">
    <location>
        <position position="155"/>
    </location>
</feature>
<evidence type="ECO:0000313" key="1">
    <source>
        <dbReference type="EMBL" id="GAG63641.1"/>
    </source>
</evidence>
<reference evidence="1" key="1">
    <citation type="journal article" date="2014" name="Front. Microbiol.">
        <title>High frequency of phylogenetically diverse reductive dehalogenase-homologous genes in deep subseafloor sedimentary metagenomes.</title>
        <authorList>
            <person name="Kawai M."/>
            <person name="Futagami T."/>
            <person name="Toyoda A."/>
            <person name="Takaki Y."/>
            <person name="Nishi S."/>
            <person name="Hori S."/>
            <person name="Arai W."/>
            <person name="Tsubouchi T."/>
            <person name="Morono Y."/>
            <person name="Uchiyama I."/>
            <person name="Ito T."/>
            <person name="Fujiyama A."/>
            <person name="Inagaki F."/>
            <person name="Takami H."/>
        </authorList>
    </citation>
    <scope>NUCLEOTIDE SEQUENCE</scope>
    <source>
        <strain evidence="1">Expedition CK06-06</strain>
    </source>
</reference>
<gene>
    <name evidence="1" type="ORF">S01H4_07675</name>
</gene>
<dbReference type="InterPro" id="IPR027417">
    <property type="entry name" value="P-loop_NTPase"/>
</dbReference>
<sequence>MTFTLDFDNHFVGPKAIFDPNFIPPRLLFRRREVKSLSSILTDSLSDGYCLNILYQGINGIGKKVIVNKVIDDLSRKNNGYNDIHKVFMDCKEKNFEELTFSLLNSLVNISRLKFNFESLLNSNLPHLWNVIKLICKKTDLNLFFIFTNVEHLKP</sequence>
<name>X1AUW7_9ZZZZ</name>
<accession>X1AUW7</accession>
<dbReference type="EMBL" id="BART01002540">
    <property type="protein sequence ID" value="GAG63641.1"/>
    <property type="molecule type" value="Genomic_DNA"/>
</dbReference>
<dbReference type="Gene3D" id="1.10.8.60">
    <property type="match status" value="1"/>
</dbReference>
<proteinExistence type="predicted"/>
<evidence type="ECO:0008006" key="2">
    <source>
        <dbReference type="Google" id="ProtNLM"/>
    </source>
</evidence>
<protein>
    <recommendedName>
        <fullName evidence="2">Orc1-like AAA ATPase domain-containing protein</fullName>
    </recommendedName>
</protein>
<comment type="caution">
    <text evidence="1">The sequence shown here is derived from an EMBL/GenBank/DDBJ whole genome shotgun (WGS) entry which is preliminary data.</text>
</comment>